<dbReference type="Pfam" id="PF21789">
    <property type="entry name" value="TNP-like_RNaseH_C"/>
    <property type="match status" value="1"/>
</dbReference>
<organism evidence="4 5">
    <name type="scientific">Pseudolycoriella hygida</name>
    <dbReference type="NCBI Taxonomy" id="35572"/>
    <lineage>
        <taxon>Eukaryota</taxon>
        <taxon>Metazoa</taxon>
        <taxon>Ecdysozoa</taxon>
        <taxon>Arthropoda</taxon>
        <taxon>Hexapoda</taxon>
        <taxon>Insecta</taxon>
        <taxon>Pterygota</taxon>
        <taxon>Neoptera</taxon>
        <taxon>Endopterygota</taxon>
        <taxon>Diptera</taxon>
        <taxon>Nematocera</taxon>
        <taxon>Sciaroidea</taxon>
        <taxon>Sciaridae</taxon>
        <taxon>Pseudolycoriella</taxon>
    </lineage>
</organism>
<evidence type="ECO:0008006" key="6">
    <source>
        <dbReference type="Google" id="ProtNLM"/>
    </source>
</evidence>
<evidence type="ECO:0000313" key="5">
    <source>
        <dbReference type="Proteomes" id="UP001151699"/>
    </source>
</evidence>
<dbReference type="AlphaFoldDB" id="A0A9Q0N4J5"/>
<protein>
    <recommendedName>
        <fullName evidence="6">Transposase</fullName>
    </recommendedName>
</protein>
<gene>
    <name evidence="4" type="ORF">Bhyg_07927</name>
</gene>
<keyword evidence="5" id="KW-1185">Reference proteome</keyword>
<dbReference type="Proteomes" id="UP001151699">
    <property type="component" value="Chromosome B"/>
</dbReference>
<feature type="compositionally biased region" description="Polar residues" evidence="1">
    <location>
        <begin position="309"/>
        <end position="318"/>
    </location>
</feature>
<evidence type="ECO:0000313" key="4">
    <source>
        <dbReference type="EMBL" id="KAJ6642971.1"/>
    </source>
</evidence>
<feature type="domain" description="Transposable element P transposase-like RNase H C-terminal" evidence="3">
    <location>
        <begin position="379"/>
        <end position="410"/>
    </location>
</feature>
<reference evidence="4" key="1">
    <citation type="submission" date="2022-07" db="EMBL/GenBank/DDBJ databases">
        <authorList>
            <person name="Trinca V."/>
            <person name="Uliana J.V.C."/>
            <person name="Torres T.T."/>
            <person name="Ward R.J."/>
            <person name="Monesi N."/>
        </authorList>
    </citation>
    <scope>NUCLEOTIDE SEQUENCE</scope>
    <source>
        <strain evidence="4">HSMRA1968</strain>
        <tissue evidence="4">Whole embryos</tissue>
    </source>
</reference>
<feature type="domain" description="Transposable element P transposase-like GTP-binding insertion" evidence="2">
    <location>
        <begin position="160"/>
        <end position="260"/>
    </location>
</feature>
<dbReference type="OrthoDB" id="8948150at2759"/>
<proteinExistence type="predicted"/>
<dbReference type="Pfam" id="PF21788">
    <property type="entry name" value="TNP-like_GBD"/>
    <property type="match status" value="1"/>
</dbReference>
<dbReference type="InterPro" id="IPR048366">
    <property type="entry name" value="TNP-like_GBD"/>
</dbReference>
<dbReference type="InterPro" id="IPR048367">
    <property type="entry name" value="TNP-like_RNaseH_C"/>
</dbReference>
<evidence type="ECO:0000256" key="1">
    <source>
        <dbReference type="SAM" id="MobiDB-lite"/>
    </source>
</evidence>
<evidence type="ECO:0000259" key="3">
    <source>
        <dbReference type="Pfam" id="PF21789"/>
    </source>
</evidence>
<comment type="caution">
    <text evidence="4">The sequence shown here is derived from an EMBL/GenBank/DDBJ whole genome shotgun (WGS) entry which is preliminary data.</text>
</comment>
<sequence length="730" mass="83247">MWLDFEVDVQNVECNAGPSFDELKKYIAELELVQEGHKKKIAEQERALRIADKKQQITNLNFQSYASMKVMASVCDQDGTNVKAINQLINLDYDKNQKNRPASGLLQYKVHDTSIIHCYDPPHLIKGIRNNLKTKTLRHHITKRWNISETGFRTGIGKQPARRASWNDLKTFYEWGNGGSTKLLPNITVEHIEPDKEKMKVINATQVFSQTYGTMMLKYCCGIKMNGIDLPKKMTDTAEILLFFNDLFDSVNGSSESGENELKAAVSENSIHFAFWEYALCMLSNMHFIETVMKEGQSGAGTKRKVSKNSRTGTTSAGTKKDETERETNRTKVIQHWQSTVYGYIEICKKCLNLGMTQISLRLLLYLLIANKNCIRRNMNQDCLENFFGCIRSLCQNQKSLITTHFRSAYTTKVVCNSINTHSAKSNCEPDCSTTLLSDVHELYLEKENIEDANTVNENTAPEEIIFDPIVFDPQFSELTTNFVANEAISNISTPICRKLIQFIKCDECRDKIETISDTQDFLYGIKYPSNLFLNNFKKLYGAVNDALPHICHEKFLRMKLIECIDEIKTDDIGCSEHIEVLHKKLKETTVVFGILTFCKRVNDLLSAKTNMLSPDCNAIEELAYSFKNKKGTIELVVGIIVLLKRCGKPIDNPKTGYRVDVAVYIAKENEKLSQDIVKGFETEIGQVREDFRSDIDSFSSKLKSSNTRLDTEQASQPFRIFKFVLFNEK</sequence>
<dbReference type="EMBL" id="WJQU01000002">
    <property type="protein sequence ID" value="KAJ6642971.1"/>
    <property type="molecule type" value="Genomic_DNA"/>
</dbReference>
<name>A0A9Q0N4J5_9DIPT</name>
<accession>A0A9Q0N4J5</accession>
<evidence type="ECO:0000259" key="2">
    <source>
        <dbReference type="Pfam" id="PF21788"/>
    </source>
</evidence>
<feature type="region of interest" description="Disordered" evidence="1">
    <location>
        <begin position="300"/>
        <end position="327"/>
    </location>
</feature>